<evidence type="ECO:0000256" key="3">
    <source>
        <dbReference type="ARBA" id="ARBA00022695"/>
    </source>
</evidence>
<reference evidence="13" key="1">
    <citation type="submission" date="2019-01" db="EMBL/GenBank/DDBJ databases">
        <title>Draft genomes of a novel of Sporanaerobacter strains.</title>
        <authorList>
            <person name="Ma S."/>
        </authorList>
    </citation>
    <scope>NUCLEOTIDE SEQUENCE [LARGE SCALE GENOMIC DNA]</scope>
    <source>
        <strain evidence="13">NJN-17</strain>
    </source>
</reference>
<dbReference type="InterPro" id="IPR043128">
    <property type="entry name" value="Rev_trsase/Diguanyl_cyclase"/>
</dbReference>
<dbReference type="GO" id="GO:0003964">
    <property type="term" value="F:RNA-directed DNA polymerase activity"/>
    <property type="evidence" value="ECO:0007669"/>
    <property type="project" value="UniProtKB-KW"/>
</dbReference>
<evidence type="ECO:0000256" key="1">
    <source>
        <dbReference type="ARBA" id="ARBA00012493"/>
    </source>
</evidence>
<dbReference type="Pfam" id="PF08388">
    <property type="entry name" value="GIIM"/>
    <property type="match status" value="1"/>
</dbReference>
<keyword evidence="7" id="KW-0051">Antiviral defense</keyword>
<dbReference type="CDD" id="cd01651">
    <property type="entry name" value="RT_G2_intron"/>
    <property type="match status" value="1"/>
</dbReference>
<dbReference type="GO" id="GO:0003723">
    <property type="term" value="F:RNA binding"/>
    <property type="evidence" value="ECO:0007669"/>
    <property type="project" value="InterPro"/>
</dbReference>
<organism evidence="12 13">
    <name type="scientific">Acidilutibacter cellobiosedens</name>
    <dbReference type="NCBI Taxonomy" id="2507161"/>
    <lineage>
        <taxon>Bacteria</taxon>
        <taxon>Bacillati</taxon>
        <taxon>Bacillota</taxon>
        <taxon>Tissierellia</taxon>
        <taxon>Tissierellales</taxon>
        <taxon>Acidilutibacteraceae</taxon>
        <taxon>Acidilutibacter</taxon>
    </lineage>
</organism>
<dbReference type="Proteomes" id="UP000287969">
    <property type="component" value="Chromosome"/>
</dbReference>
<feature type="region of interest" description="Disordered" evidence="10">
    <location>
        <begin position="1"/>
        <end position="48"/>
    </location>
</feature>
<evidence type="ECO:0000256" key="4">
    <source>
        <dbReference type="ARBA" id="ARBA00022723"/>
    </source>
</evidence>
<dbReference type="SUPFAM" id="SSF56672">
    <property type="entry name" value="DNA/RNA polymerases"/>
    <property type="match status" value="1"/>
</dbReference>
<evidence type="ECO:0000256" key="10">
    <source>
        <dbReference type="SAM" id="MobiDB-lite"/>
    </source>
</evidence>
<protein>
    <recommendedName>
        <fullName evidence="1">RNA-directed DNA polymerase</fullName>
        <ecNumber evidence="1">2.7.7.49</ecNumber>
    </recommendedName>
</protein>
<keyword evidence="5" id="KW-0460">Magnesium</keyword>
<dbReference type="PANTHER" id="PTHR34047:SF8">
    <property type="entry name" value="PROTEIN YKFC"/>
    <property type="match status" value="1"/>
</dbReference>
<dbReference type="Gene3D" id="3.30.70.270">
    <property type="match status" value="1"/>
</dbReference>
<gene>
    <name evidence="12" type="primary">ltrA</name>
    <name evidence="12" type="ORF">EQM13_01140</name>
</gene>
<dbReference type="AlphaFoldDB" id="A0A410Q8G6"/>
<dbReference type="PANTHER" id="PTHR34047">
    <property type="entry name" value="NUCLEAR INTRON MATURASE 1, MITOCHONDRIAL-RELATED"/>
    <property type="match status" value="1"/>
</dbReference>
<comment type="catalytic activity">
    <reaction evidence="9">
        <text>DNA(n) + a 2'-deoxyribonucleoside 5'-triphosphate = DNA(n+1) + diphosphate</text>
        <dbReference type="Rhea" id="RHEA:22508"/>
        <dbReference type="Rhea" id="RHEA-COMP:17339"/>
        <dbReference type="Rhea" id="RHEA-COMP:17340"/>
        <dbReference type="ChEBI" id="CHEBI:33019"/>
        <dbReference type="ChEBI" id="CHEBI:61560"/>
        <dbReference type="ChEBI" id="CHEBI:173112"/>
        <dbReference type="EC" id="2.7.7.49"/>
    </reaction>
</comment>
<dbReference type="RefSeq" id="WP_128751685.1">
    <property type="nucleotide sequence ID" value="NZ_CP035282.1"/>
</dbReference>
<evidence type="ECO:0000256" key="2">
    <source>
        <dbReference type="ARBA" id="ARBA00022679"/>
    </source>
</evidence>
<evidence type="ECO:0000256" key="6">
    <source>
        <dbReference type="ARBA" id="ARBA00022918"/>
    </source>
</evidence>
<dbReference type="EMBL" id="CP035282">
    <property type="protein sequence ID" value="QAT60271.1"/>
    <property type="molecule type" value="Genomic_DNA"/>
</dbReference>
<feature type="domain" description="Reverse transcriptase" evidence="11">
    <location>
        <begin position="99"/>
        <end position="325"/>
    </location>
</feature>
<keyword evidence="6 12" id="KW-0695">RNA-directed DNA polymerase</keyword>
<dbReference type="GO" id="GO:0046872">
    <property type="term" value="F:metal ion binding"/>
    <property type="evidence" value="ECO:0007669"/>
    <property type="project" value="UniProtKB-KW"/>
</dbReference>
<evidence type="ECO:0000256" key="5">
    <source>
        <dbReference type="ARBA" id="ARBA00022842"/>
    </source>
</evidence>
<keyword evidence="3 12" id="KW-0548">Nucleotidyltransferase</keyword>
<dbReference type="PROSITE" id="PS50878">
    <property type="entry name" value="RT_POL"/>
    <property type="match status" value="1"/>
</dbReference>
<dbReference type="InterPro" id="IPR013597">
    <property type="entry name" value="Mat_intron_G2"/>
</dbReference>
<dbReference type="InterPro" id="IPR000123">
    <property type="entry name" value="Reverse_transcriptase_msDNA"/>
</dbReference>
<name>A0A410Q8G6_9FIRM</name>
<dbReference type="InterPro" id="IPR051083">
    <property type="entry name" value="GrpII_Intron_Splice-Mob/Def"/>
</dbReference>
<evidence type="ECO:0000259" key="11">
    <source>
        <dbReference type="PROSITE" id="PS50878"/>
    </source>
</evidence>
<keyword evidence="4" id="KW-0479">Metal-binding</keyword>
<keyword evidence="2 12" id="KW-0808">Transferase</keyword>
<evidence type="ECO:0000256" key="8">
    <source>
        <dbReference type="ARBA" id="ARBA00034120"/>
    </source>
</evidence>
<dbReference type="OrthoDB" id="9788687at2"/>
<accession>A0A410Q8G6</accession>
<proteinExistence type="inferred from homology"/>
<dbReference type="InterPro" id="IPR000477">
    <property type="entry name" value="RT_dom"/>
</dbReference>
<dbReference type="GO" id="GO:0051607">
    <property type="term" value="P:defense response to virus"/>
    <property type="evidence" value="ECO:0007669"/>
    <property type="project" value="UniProtKB-KW"/>
</dbReference>
<feature type="compositionally biased region" description="Basic and acidic residues" evidence="10">
    <location>
        <begin position="39"/>
        <end position="48"/>
    </location>
</feature>
<dbReference type="PRINTS" id="PR00866">
    <property type="entry name" value="RNADNAPOLMS"/>
</dbReference>
<keyword evidence="13" id="KW-1185">Reference proteome</keyword>
<dbReference type="KEGG" id="spoa:EQM13_01140"/>
<sequence length="471" mass="55256">MKITENTIERRKQNNDTITNRGDSVEHKGHGNGQSVSRIIEKDDINTNKPTEKTLEQILLRDNMNNAYLKVKRNKGAGGVDKMEIDELLEHLKTHREEILKSLLEGSYKPYPVKRVEIPKENGKIRKLGIPTLTDRVIQQAILQVLSPIYEEQFADTSYGFRPNRGCHDALKKCQEYANQGYWYVIDMDLKKFFDTVNQSMLIEILSRTIKDNRVISLIHKFLNAGIMDRGMFIKSDEGVPQGGPLSPLLANIMLNELDQKLDEWGYLYVRYADDLLIFTKSKRAAERQYERASKYIEGKLKLQINREKTQISKLSQIRYLGYAFYKYGGKCRFRVHPKSIKRLKDKLRTATGRSNGMSIEGRKIKLNQIIKGWVQYFKLADMKSIMQDIDEWLRRRIRMITWKRWKKVKTKGENLQKLGVAKRKAWKWANTRKGYWHIANSHILATTLTNARFEKQGYLSFYKYYLEVRV</sequence>
<dbReference type="NCBIfam" id="TIGR04416">
    <property type="entry name" value="group_II_RT_mat"/>
    <property type="match status" value="1"/>
</dbReference>
<evidence type="ECO:0000313" key="12">
    <source>
        <dbReference type="EMBL" id="QAT60271.1"/>
    </source>
</evidence>
<dbReference type="InterPro" id="IPR043502">
    <property type="entry name" value="DNA/RNA_pol_sf"/>
</dbReference>
<evidence type="ECO:0000256" key="9">
    <source>
        <dbReference type="ARBA" id="ARBA00048173"/>
    </source>
</evidence>
<dbReference type="EC" id="2.7.7.49" evidence="1"/>
<evidence type="ECO:0000256" key="7">
    <source>
        <dbReference type="ARBA" id="ARBA00023118"/>
    </source>
</evidence>
<dbReference type="Pfam" id="PF00078">
    <property type="entry name" value="RVT_1"/>
    <property type="match status" value="1"/>
</dbReference>
<comment type="similarity">
    <text evidence="8">Belongs to the bacterial reverse transcriptase family.</text>
</comment>
<evidence type="ECO:0000313" key="13">
    <source>
        <dbReference type="Proteomes" id="UP000287969"/>
    </source>
</evidence>
<dbReference type="InterPro" id="IPR030931">
    <property type="entry name" value="Group_II_RT_mat"/>
</dbReference>